<gene>
    <name evidence="1" type="ORF">IAB12_01400</name>
</gene>
<comment type="caution">
    <text evidence="1">The sequence shown here is derived from an EMBL/GenBank/DDBJ whole genome shotgun (WGS) entry which is preliminary data.</text>
</comment>
<evidence type="ECO:0008006" key="3">
    <source>
        <dbReference type="Google" id="ProtNLM"/>
    </source>
</evidence>
<accession>A0A9D1PRV9</accession>
<proteinExistence type="predicted"/>
<protein>
    <recommendedName>
        <fullName evidence="3">FAD/NAD(P)-binding domain-containing protein</fullName>
    </recommendedName>
</protein>
<dbReference type="InterPro" id="IPR036188">
    <property type="entry name" value="FAD/NAD-bd_sf"/>
</dbReference>
<reference evidence="1" key="1">
    <citation type="journal article" date="2021" name="PeerJ">
        <title>Extensive microbial diversity within the chicken gut microbiome revealed by metagenomics and culture.</title>
        <authorList>
            <person name="Gilroy R."/>
            <person name="Ravi A."/>
            <person name="Getino M."/>
            <person name="Pursley I."/>
            <person name="Horton D.L."/>
            <person name="Alikhan N.F."/>
            <person name="Baker D."/>
            <person name="Gharbi K."/>
            <person name="Hall N."/>
            <person name="Watson M."/>
            <person name="Adriaenssens E.M."/>
            <person name="Foster-Nyarko E."/>
            <person name="Jarju S."/>
            <person name="Secka A."/>
            <person name="Antonio M."/>
            <person name="Oren A."/>
            <person name="Chaudhuri R.R."/>
            <person name="La Ragione R."/>
            <person name="Hildebrand F."/>
            <person name="Pallen M.J."/>
        </authorList>
    </citation>
    <scope>NUCLEOTIDE SEQUENCE</scope>
    <source>
        <strain evidence="1">Gambia11-129</strain>
    </source>
</reference>
<evidence type="ECO:0000313" key="2">
    <source>
        <dbReference type="Proteomes" id="UP000823936"/>
    </source>
</evidence>
<dbReference type="AlphaFoldDB" id="A0A9D1PRV9"/>
<dbReference type="Proteomes" id="UP000823936">
    <property type="component" value="Unassembled WGS sequence"/>
</dbReference>
<dbReference type="Gene3D" id="3.50.50.60">
    <property type="entry name" value="FAD/NAD(P)-binding domain"/>
    <property type="match status" value="2"/>
</dbReference>
<evidence type="ECO:0000313" key="1">
    <source>
        <dbReference type="EMBL" id="HIV98419.1"/>
    </source>
</evidence>
<dbReference type="EMBL" id="DXHU01000006">
    <property type="protein sequence ID" value="HIV98419.1"/>
    <property type="molecule type" value="Genomic_DNA"/>
</dbReference>
<reference evidence="1" key="2">
    <citation type="submission" date="2021-04" db="EMBL/GenBank/DDBJ databases">
        <authorList>
            <person name="Gilroy R."/>
        </authorList>
    </citation>
    <scope>NUCLEOTIDE SEQUENCE</scope>
    <source>
        <strain evidence="1">Gambia11-129</strain>
    </source>
</reference>
<organism evidence="1 2">
    <name type="scientific">Candidatus Ornithospirochaeta avicola</name>
    <dbReference type="NCBI Taxonomy" id="2840896"/>
    <lineage>
        <taxon>Bacteria</taxon>
        <taxon>Pseudomonadati</taxon>
        <taxon>Spirochaetota</taxon>
        <taxon>Spirochaetia</taxon>
        <taxon>Spirochaetales</taxon>
        <taxon>Spirochaetaceae</taxon>
        <taxon>Spirochaetaceae incertae sedis</taxon>
        <taxon>Candidatus Ornithospirochaeta</taxon>
    </lineage>
</organism>
<sequence length="76" mass="8594">MLTNVPVITGAEVLSVDTVHKAVHYRKDNQPFKESYDKLVIASGAESLFGLEKYQGVFHAPYDKAIIYVFQKKIHV</sequence>
<name>A0A9D1PRV9_9SPIO</name>